<gene>
    <name evidence="4" type="primary">rfbD</name>
    <name evidence="5" type="ORF">FB564_4366</name>
    <name evidence="4" type="ORF">Sar04_47710</name>
</gene>
<dbReference type="AlphaFoldDB" id="A0A542XTL2"/>
<evidence type="ECO:0000313" key="5">
    <source>
        <dbReference type="EMBL" id="TQL39134.1"/>
    </source>
</evidence>
<accession>A0A542XTL2</accession>
<evidence type="ECO:0000313" key="7">
    <source>
        <dbReference type="Proteomes" id="UP000677457"/>
    </source>
</evidence>
<dbReference type="EMBL" id="VFOL01000001">
    <property type="protein sequence ID" value="TQL39134.1"/>
    <property type="molecule type" value="Genomic_DNA"/>
</dbReference>
<dbReference type="Gene3D" id="3.40.50.720">
    <property type="entry name" value="NAD(P)-binding Rossmann-like Domain"/>
    <property type="match status" value="1"/>
</dbReference>
<dbReference type="Gene3D" id="3.90.25.10">
    <property type="entry name" value="UDP-galactose 4-epimerase, domain 1"/>
    <property type="match status" value="1"/>
</dbReference>
<dbReference type="InterPro" id="IPR029903">
    <property type="entry name" value="RmlD-like-bd"/>
</dbReference>
<evidence type="ECO:0000259" key="3">
    <source>
        <dbReference type="Pfam" id="PF04321"/>
    </source>
</evidence>
<dbReference type="PANTHER" id="PTHR10491:SF4">
    <property type="entry name" value="METHIONINE ADENOSYLTRANSFERASE 2 SUBUNIT BETA"/>
    <property type="match status" value="1"/>
</dbReference>
<dbReference type="GO" id="GO:0005829">
    <property type="term" value="C:cytosol"/>
    <property type="evidence" value="ECO:0007669"/>
    <property type="project" value="TreeGrafter"/>
</dbReference>
<protein>
    <recommendedName>
        <fullName evidence="2">dTDP-4-dehydrorhamnose reductase</fullName>
        <ecNumber evidence="2">1.1.1.133</ecNumber>
    </recommendedName>
</protein>
<name>A0A542XTL2_SALAC</name>
<keyword evidence="7" id="KW-1185">Reference proteome</keyword>
<dbReference type="InterPro" id="IPR036291">
    <property type="entry name" value="NAD(P)-bd_dom_sf"/>
</dbReference>
<dbReference type="EMBL" id="BOQM01000058">
    <property type="protein sequence ID" value="GIM88035.1"/>
    <property type="molecule type" value="Genomic_DNA"/>
</dbReference>
<organism evidence="5 6">
    <name type="scientific">Salinispora arenicola</name>
    <dbReference type="NCBI Taxonomy" id="168697"/>
    <lineage>
        <taxon>Bacteria</taxon>
        <taxon>Bacillati</taxon>
        <taxon>Actinomycetota</taxon>
        <taxon>Actinomycetes</taxon>
        <taxon>Micromonosporales</taxon>
        <taxon>Micromonosporaceae</taxon>
        <taxon>Salinispora</taxon>
    </lineage>
</organism>
<sequence length="297" mass="31795">MNGRTPGPWLVTGAGGMLGREVIAELGRAGLPAAGTDRHELDVTDPERVRTAFRAYRPAVVVNCAGWTAVDAAEEQEAAAHAVNGRGPELLAEECRRSGAVLLQLSTDYVFDGRGSSPYAEDAPVAPRSAYGRTKLAGEAAVLHGLPETGYVIRTAWLYGAGGPNFVHSIIRAERSRATVDIVDDQCGQPTWARDLAAHLVLLGGAARRGGAPAGIYHGTGGGDTTWYEFGRQIFAALGADPARVRPTSSEWLAWRAPRPAYSVLGHDRWRLAGMAPLRSWRTAFRAAFDEVRRAVT</sequence>
<dbReference type="Pfam" id="PF04321">
    <property type="entry name" value="RmlD_sub_bind"/>
    <property type="match status" value="1"/>
</dbReference>
<proteinExistence type="inferred from homology"/>
<feature type="domain" description="RmlD-like substrate binding" evidence="3">
    <location>
        <begin position="10"/>
        <end position="293"/>
    </location>
</feature>
<comment type="similarity">
    <text evidence="1 2">Belongs to the dTDP-4-dehydrorhamnose reductase family.</text>
</comment>
<dbReference type="UniPathway" id="UPA00124"/>
<dbReference type="SUPFAM" id="SSF51735">
    <property type="entry name" value="NAD(P)-binding Rossmann-fold domains"/>
    <property type="match status" value="1"/>
</dbReference>
<dbReference type="NCBIfam" id="TIGR01214">
    <property type="entry name" value="rmlD"/>
    <property type="match status" value="1"/>
</dbReference>
<reference evidence="4 7" key="2">
    <citation type="submission" date="2021-03" db="EMBL/GenBank/DDBJ databases">
        <title>Whole genome shotgun sequence of Salinispora arenicola NBRC 105043.</title>
        <authorList>
            <person name="Komaki H."/>
            <person name="Tamura T."/>
        </authorList>
    </citation>
    <scope>NUCLEOTIDE SEQUENCE [LARGE SCALE GENOMIC DNA]</scope>
    <source>
        <strain evidence="4 7">NBRC 105043</strain>
    </source>
</reference>
<dbReference type="Proteomes" id="UP000315983">
    <property type="component" value="Unassembled WGS sequence"/>
</dbReference>
<comment type="pathway">
    <text evidence="2">Carbohydrate biosynthesis; dTDP-L-rhamnose biosynthesis.</text>
</comment>
<dbReference type="Proteomes" id="UP000677457">
    <property type="component" value="Unassembled WGS sequence"/>
</dbReference>
<keyword evidence="2" id="KW-0560">Oxidoreductase</keyword>
<dbReference type="GO" id="GO:0019305">
    <property type="term" value="P:dTDP-rhamnose biosynthetic process"/>
    <property type="evidence" value="ECO:0007669"/>
    <property type="project" value="UniProtKB-UniPathway"/>
</dbReference>
<evidence type="ECO:0000256" key="2">
    <source>
        <dbReference type="RuleBase" id="RU364082"/>
    </source>
</evidence>
<evidence type="ECO:0000313" key="4">
    <source>
        <dbReference type="EMBL" id="GIM88035.1"/>
    </source>
</evidence>
<dbReference type="RefSeq" id="WP_018801497.1">
    <property type="nucleotide sequence ID" value="NZ_BOQM01000058.1"/>
</dbReference>
<dbReference type="PANTHER" id="PTHR10491">
    <property type="entry name" value="DTDP-4-DEHYDRORHAMNOSE REDUCTASE"/>
    <property type="match status" value="1"/>
</dbReference>
<keyword evidence="2" id="KW-0521">NADP</keyword>
<evidence type="ECO:0000313" key="6">
    <source>
        <dbReference type="Proteomes" id="UP000315983"/>
    </source>
</evidence>
<dbReference type="GeneID" id="93773514"/>
<comment type="caution">
    <text evidence="5">The sequence shown here is derived from an EMBL/GenBank/DDBJ whole genome shotgun (WGS) entry which is preliminary data.</text>
</comment>
<evidence type="ECO:0000256" key="1">
    <source>
        <dbReference type="ARBA" id="ARBA00010944"/>
    </source>
</evidence>
<dbReference type="EC" id="1.1.1.133" evidence="2"/>
<dbReference type="CDD" id="cd05254">
    <property type="entry name" value="dTDP_HR_like_SDR_e"/>
    <property type="match status" value="1"/>
</dbReference>
<dbReference type="InterPro" id="IPR005913">
    <property type="entry name" value="dTDP_dehydrorham_reduct"/>
</dbReference>
<dbReference type="GO" id="GO:0008831">
    <property type="term" value="F:dTDP-4-dehydrorhamnose reductase activity"/>
    <property type="evidence" value="ECO:0007669"/>
    <property type="project" value="UniProtKB-EC"/>
</dbReference>
<comment type="function">
    <text evidence="2">Catalyzes the reduction of dTDP-6-deoxy-L-lyxo-4-hexulose to yield dTDP-L-rhamnose.</text>
</comment>
<reference evidence="5 6" key="1">
    <citation type="submission" date="2019-06" db="EMBL/GenBank/DDBJ databases">
        <title>Sequencing the genomes of 1000 actinobacteria strains.</title>
        <authorList>
            <person name="Klenk H.-P."/>
        </authorList>
    </citation>
    <scope>NUCLEOTIDE SEQUENCE [LARGE SCALE GENOMIC DNA]</scope>
    <source>
        <strain evidence="5 6">DSM 44819</strain>
    </source>
</reference>